<protein>
    <recommendedName>
        <fullName evidence="2">Lcl C-terminal domain-containing protein</fullName>
    </recommendedName>
</protein>
<keyword evidence="1" id="KW-0732">Signal</keyword>
<evidence type="ECO:0000259" key="2">
    <source>
        <dbReference type="Pfam" id="PF07603"/>
    </source>
</evidence>
<dbReference type="RefSeq" id="WP_071998175.1">
    <property type="nucleotide sequence ID" value="NZ_KI929263.1"/>
</dbReference>
<feature type="domain" description="Lcl C-terminal" evidence="2">
    <location>
        <begin position="27"/>
        <end position="153"/>
    </location>
</feature>
<sequence>MRVLISFFFLIFSISVRADCGLERENGVVIDNINMLQWQACPYGMKWIDGQGCQGNSEPLTLIEAMDIAKKMGQGWRVPDIEELALLANTNCRGDSINKELLPLPSDSGDDTALFWSATKIQSMPYLYFTFDLLNKRIDGHTEKMAYSVRFVRYFNSTEILF</sequence>
<reference evidence="3" key="1">
    <citation type="journal article" date="2019" name="J. Antimicrob. Chemother.">
        <title>SME-4-producing Serratia marcescens from Argentina belonging to clade 2 of the S. marcescens phylogeny.</title>
        <authorList>
            <person name="Dabos L."/>
            <person name="Patino-Navarrete R."/>
            <person name="Nastro M."/>
            <person name="Famiglietti A."/>
            <person name="Glaser P."/>
            <person name="Rodriguez C.H."/>
            <person name="Naas T."/>
        </authorList>
    </citation>
    <scope>NUCLEOTIDE SEQUENCE</scope>
    <source>
        <strain evidence="3">BIDMC 44</strain>
    </source>
</reference>
<feature type="chain" id="PRO_5020715408" description="Lcl C-terminal domain-containing protein" evidence="1">
    <location>
        <begin position="19"/>
        <end position="162"/>
    </location>
</feature>
<feature type="signal peptide" evidence="1">
    <location>
        <begin position="1"/>
        <end position="18"/>
    </location>
</feature>
<proteinExistence type="predicted"/>
<evidence type="ECO:0000313" key="3">
    <source>
        <dbReference type="EMBL" id="DAC77004.1"/>
    </source>
</evidence>
<organism evidence="3">
    <name type="scientific">Serratia marcescens BIDMC 44</name>
    <dbReference type="NCBI Taxonomy" id="1400186"/>
    <lineage>
        <taxon>Bacteria</taxon>
        <taxon>Pseudomonadati</taxon>
        <taxon>Pseudomonadota</taxon>
        <taxon>Gammaproteobacteria</taxon>
        <taxon>Enterobacterales</taxon>
        <taxon>Yersiniaceae</taxon>
        <taxon>Serratia</taxon>
    </lineage>
</organism>
<dbReference type="Pfam" id="PF07603">
    <property type="entry name" value="Lcl_C"/>
    <property type="match status" value="1"/>
</dbReference>
<accession>A0A4P3AKJ4</accession>
<evidence type="ECO:0000256" key="1">
    <source>
        <dbReference type="SAM" id="SignalP"/>
    </source>
</evidence>
<name>A0A4P3AKJ4_SERMA</name>
<dbReference type="AlphaFoldDB" id="A0A4P3AKJ4"/>
<dbReference type="EMBL" id="BK010577">
    <property type="protein sequence ID" value="DAC77004.1"/>
    <property type="molecule type" value="Genomic_DNA"/>
</dbReference>
<dbReference type="InterPro" id="IPR011460">
    <property type="entry name" value="Lcl_C"/>
</dbReference>